<dbReference type="InterPro" id="IPR029033">
    <property type="entry name" value="His_PPase_superfam"/>
</dbReference>
<dbReference type="EC" id="3.1.3.3" evidence="3"/>
<feature type="binding site" evidence="2">
    <location>
        <begin position="39"/>
        <end position="46"/>
    </location>
    <ligand>
        <name>substrate</name>
    </ligand>
</feature>
<sequence>MRATARVIPSSRFCDNSGSAKPANGAHFHLMTTQILFIRHGETDWNRIKRIQGHIDIPLATTGLDQAQRLARRIATEAKQGARLDAIYSSDLQRAQQTAQPIAAALGLPLQLREGLRERSYGAFQGHDSEEIAQRFPDEYAHWQTRDPGFAPPEGESQRVFYHRVVHAIEPLVAAHPGGRIACVAHGGVLDCVRRFASGLPLDAPRDYPLLNTSVNVVNFDNGAAAIVSWADVAHLDAPAEDDGFRKAMPQPGR</sequence>
<dbReference type="SUPFAM" id="SSF53254">
    <property type="entry name" value="Phosphoglycerate mutase-like"/>
    <property type="match status" value="1"/>
</dbReference>
<dbReference type="InterPro" id="IPR050275">
    <property type="entry name" value="PGM_Phosphatase"/>
</dbReference>
<dbReference type="Proteomes" id="UP000494252">
    <property type="component" value="Unassembled WGS sequence"/>
</dbReference>
<feature type="binding site" evidence="2">
    <location>
        <position position="94"/>
    </location>
    <ligand>
        <name>substrate</name>
    </ligand>
</feature>
<dbReference type="GO" id="GO:0005737">
    <property type="term" value="C:cytoplasm"/>
    <property type="evidence" value="ECO:0007669"/>
    <property type="project" value="TreeGrafter"/>
</dbReference>
<dbReference type="SMART" id="SM00855">
    <property type="entry name" value="PGAM"/>
    <property type="match status" value="1"/>
</dbReference>
<dbReference type="PANTHER" id="PTHR48100">
    <property type="entry name" value="BROAD-SPECIFICITY PHOSPHATASE YOR283W-RELATED"/>
    <property type="match status" value="1"/>
</dbReference>
<dbReference type="EMBL" id="CADIKI010000002">
    <property type="protein sequence ID" value="CAB3779555.1"/>
    <property type="molecule type" value="Genomic_DNA"/>
</dbReference>
<dbReference type="PANTHER" id="PTHR48100:SF1">
    <property type="entry name" value="HISTIDINE PHOSPHATASE FAMILY PROTEIN-RELATED"/>
    <property type="match status" value="1"/>
</dbReference>
<gene>
    <name evidence="3" type="primary">pspB_1</name>
    <name evidence="3" type="ORF">LMG27177_00731</name>
</gene>
<dbReference type="Gene3D" id="3.40.50.1240">
    <property type="entry name" value="Phosphoglycerate mutase-like"/>
    <property type="match status" value="1"/>
</dbReference>
<dbReference type="InterPro" id="IPR013078">
    <property type="entry name" value="His_Pase_superF_clade-1"/>
</dbReference>
<dbReference type="Pfam" id="PF00300">
    <property type="entry name" value="His_Phos_1"/>
    <property type="match status" value="1"/>
</dbReference>
<feature type="active site" description="Proton donor/acceptor" evidence="1">
    <location>
        <position position="118"/>
    </location>
</feature>
<keyword evidence="4" id="KW-1185">Reference proteome</keyword>
<evidence type="ECO:0000313" key="4">
    <source>
        <dbReference type="Proteomes" id="UP000494252"/>
    </source>
</evidence>
<feature type="active site" description="Tele-phosphohistidine intermediate" evidence="1">
    <location>
        <position position="40"/>
    </location>
</feature>
<evidence type="ECO:0000313" key="3">
    <source>
        <dbReference type="EMBL" id="CAB3779555.1"/>
    </source>
</evidence>
<feature type="binding site" evidence="2">
    <location>
        <begin position="118"/>
        <end position="121"/>
    </location>
    <ligand>
        <name>substrate</name>
    </ligand>
</feature>
<protein>
    <submittedName>
        <fullName evidence="3">Phosphoserine phosphatase 2</fullName>
        <ecNumber evidence="3">3.1.3.3</ecNumber>
    </submittedName>
</protein>
<evidence type="ECO:0000256" key="2">
    <source>
        <dbReference type="PIRSR" id="PIRSR613078-2"/>
    </source>
</evidence>
<accession>A0A6J5FG08</accession>
<proteinExistence type="predicted"/>
<evidence type="ECO:0000256" key="1">
    <source>
        <dbReference type="PIRSR" id="PIRSR613078-1"/>
    </source>
</evidence>
<dbReference type="GO" id="GO:0016791">
    <property type="term" value="F:phosphatase activity"/>
    <property type="evidence" value="ECO:0007669"/>
    <property type="project" value="TreeGrafter"/>
</dbReference>
<keyword evidence="3" id="KW-0378">Hydrolase</keyword>
<reference evidence="3 4" key="1">
    <citation type="submission" date="2020-04" db="EMBL/GenBank/DDBJ databases">
        <authorList>
            <person name="De Canck E."/>
        </authorList>
    </citation>
    <scope>NUCLEOTIDE SEQUENCE [LARGE SCALE GENOMIC DNA]</scope>
    <source>
        <strain evidence="3 4">LMG 27177</strain>
    </source>
</reference>
<name>A0A6J5FG08_9BURK</name>
<dbReference type="AlphaFoldDB" id="A0A6J5FG08"/>
<dbReference type="CDD" id="cd07067">
    <property type="entry name" value="HP_PGM_like"/>
    <property type="match status" value="1"/>
</dbReference>
<organism evidence="3 4">
    <name type="scientific">Paraburkholderia fynbosensis</name>
    <dbReference type="NCBI Taxonomy" id="1200993"/>
    <lineage>
        <taxon>Bacteria</taxon>
        <taxon>Pseudomonadati</taxon>
        <taxon>Pseudomonadota</taxon>
        <taxon>Betaproteobacteria</taxon>
        <taxon>Burkholderiales</taxon>
        <taxon>Burkholderiaceae</taxon>
        <taxon>Paraburkholderia</taxon>
    </lineage>
</organism>